<sequence length="59" mass="6941">MGFALQIKNKVIKRVNFYYNPSIISQTLRFICDPLEGLNPYDGNHRSELHLLHLNKLQE</sequence>
<reference evidence="1 2" key="1">
    <citation type="submission" date="2019-02" db="EMBL/GenBank/DDBJ databases">
        <title>Opniocepnalus argus genome.</title>
        <authorList>
            <person name="Zhou C."/>
            <person name="Xiao S."/>
        </authorList>
    </citation>
    <scope>NUCLEOTIDE SEQUENCE [LARGE SCALE GENOMIC DNA]</scope>
    <source>
        <strain evidence="1">OARG1902GOOAL</strain>
        <tissue evidence="1">Muscle</tissue>
    </source>
</reference>
<gene>
    <name evidence="1" type="ORF">EXN66_Car014461</name>
</gene>
<keyword evidence="2" id="KW-1185">Reference proteome</keyword>
<evidence type="ECO:0000313" key="1">
    <source>
        <dbReference type="EMBL" id="KAF3698774.1"/>
    </source>
</evidence>
<organism evidence="1 2">
    <name type="scientific">Channa argus</name>
    <name type="common">Northern snakehead</name>
    <name type="synonym">Ophicephalus argus</name>
    <dbReference type="NCBI Taxonomy" id="215402"/>
    <lineage>
        <taxon>Eukaryota</taxon>
        <taxon>Metazoa</taxon>
        <taxon>Chordata</taxon>
        <taxon>Craniata</taxon>
        <taxon>Vertebrata</taxon>
        <taxon>Euteleostomi</taxon>
        <taxon>Actinopterygii</taxon>
        <taxon>Neopterygii</taxon>
        <taxon>Teleostei</taxon>
        <taxon>Neoteleostei</taxon>
        <taxon>Acanthomorphata</taxon>
        <taxon>Anabantaria</taxon>
        <taxon>Anabantiformes</taxon>
        <taxon>Channoidei</taxon>
        <taxon>Channidae</taxon>
        <taxon>Channa</taxon>
    </lineage>
</organism>
<evidence type="ECO:0000313" key="2">
    <source>
        <dbReference type="Proteomes" id="UP000503349"/>
    </source>
</evidence>
<protein>
    <submittedName>
        <fullName evidence="1">Uncharacterized protein</fullName>
    </submittedName>
</protein>
<dbReference type="Proteomes" id="UP000503349">
    <property type="component" value="Chromosome 14"/>
</dbReference>
<name>A0A6G1Q8N2_CHAAH</name>
<dbReference type="AlphaFoldDB" id="A0A6G1Q8N2"/>
<accession>A0A6G1Q8N2</accession>
<proteinExistence type="predicted"/>
<dbReference type="EMBL" id="CM015725">
    <property type="protein sequence ID" value="KAF3698774.1"/>
    <property type="molecule type" value="Genomic_DNA"/>
</dbReference>
<reference evidence="2" key="2">
    <citation type="submission" date="2019-02" db="EMBL/GenBank/DDBJ databases">
        <title>Opniocepnalus argus Var Kimnra genome.</title>
        <authorList>
            <person name="Zhou C."/>
            <person name="Xiao S."/>
        </authorList>
    </citation>
    <scope>NUCLEOTIDE SEQUENCE [LARGE SCALE GENOMIC DNA]</scope>
</reference>